<feature type="region of interest" description="Disordered" evidence="1">
    <location>
        <begin position="162"/>
        <end position="183"/>
    </location>
</feature>
<accession>A0A8H6XIX2</accession>
<proteinExistence type="predicted"/>
<evidence type="ECO:0000313" key="2">
    <source>
        <dbReference type="EMBL" id="KAF7341897.1"/>
    </source>
</evidence>
<keyword evidence="3" id="KW-1185">Reference proteome</keyword>
<dbReference type="EMBL" id="JACAZH010000026">
    <property type="protein sequence ID" value="KAF7341897.1"/>
    <property type="molecule type" value="Genomic_DNA"/>
</dbReference>
<reference evidence="2" key="1">
    <citation type="submission" date="2020-05" db="EMBL/GenBank/DDBJ databases">
        <title>Mycena genomes resolve the evolution of fungal bioluminescence.</title>
        <authorList>
            <person name="Tsai I.J."/>
        </authorList>
    </citation>
    <scope>NUCLEOTIDE SEQUENCE</scope>
    <source>
        <strain evidence="2">160909Yilan</strain>
    </source>
</reference>
<organism evidence="2 3">
    <name type="scientific">Mycena sanguinolenta</name>
    <dbReference type="NCBI Taxonomy" id="230812"/>
    <lineage>
        <taxon>Eukaryota</taxon>
        <taxon>Fungi</taxon>
        <taxon>Dikarya</taxon>
        <taxon>Basidiomycota</taxon>
        <taxon>Agaricomycotina</taxon>
        <taxon>Agaricomycetes</taxon>
        <taxon>Agaricomycetidae</taxon>
        <taxon>Agaricales</taxon>
        <taxon>Marasmiineae</taxon>
        <taxon>Mycenaceae</taxon>
        <taxon>Mycena</taxon>
    </lineage>
</organism>
<dbReference type="Proteomes" id="UP000623467">
    <property type="component" value="Unassembled WGS sequence"/>
</dbReference>
<dbReference type="AlphaFoldDB" id="A0A8H6XIX2"/>
<comment type="caution">
    <text evidence="2">The sequence shown here is derived from an EMBL/GenBank/DDBJ whole genome shotgun (WGS) entry which is preliminary data.</text>
</comment>
<sequence length="210" mass="23248">MRHRLTYSGPEFVSKRTRRTTAGWAGESAGTQGSGFLAPVRVRVRGTGSRRDARGASLDLGGRQGALKWTVLAGGAWCWRLQAQHQRAQQLQRLHGARQQQRLERVHQQRLQQPARDWVAVRRPPPVVVPTSARIVSPRPPTSRRAIIDHLATDAQDLSLSVSDVGPKHTSGHLRRSGGEGSGEDANMDLVRFVVARTNFPSLDATWCFQ</sequence>
<protein>
    <submittedName>
        <fullName evidence="2">Uncharacterized protein</fullName>
    </submittedName>
</protein>
<evidence type="ECO:0000313" key="3">
    <source>
        <dbReference type="Proteomes" id="UP000623467"/>
    </source>
</evidence>
<evidence type="ECO:0000256" key="1">
    <source>
        <dbReference type="SAM" id="MobiDB-lite"/>
    </source>
</evidence>
<gene>
    <name evidence="2" type="ORF">MSAN_02045300</name>
</gene>
<name>A0A8H6XIX2_9AGAR</name>